<evidence type="ECO:0000313" key="6">
    <source>
        <dbReference type="EMBL" id="RDB35292.1"/>
    </source>
</evidence>
<sequence length="246" mass="28154">MKFKQIHNNPIQLSEKSLKIQNMFDKISKRYDFLNRILSAGQDVQWRNKMISLLPAIHAQNGIIYDVACGTGDVLFSTKSRRKDYNQLVGFDISSGMLEQARIRAVAKNYSDIQFFQASAEKLPTESESADCITISFGLRNVDNREGALQEFNRVLKKGGTLFVLEFFQAENNFISRFFDFYFKKILPKIGGLFSDKSAYEYLPQSVSTMPSGHDFQNMLQTAGFHQIEQIQWLSGATRLFKAVKK</sequence>
<feature type="binding site" evidence="5">
    <location>
        <position position="92"/>
    </location>
    <ligand>
        <name>S-adenosyl-L-methionine</name>
        <dbReference type="ChEBI" id="CHEBI:59789"/>
    </ligand>
</feature>
<dbReference type="NCBIfam" id="NF001244">
    <property type="entry name" value="PRK00216.1-5"/>
    <property type="match status" value="1"/>
</dbReference>
<dbReference type="Pfam" id="PF01209">
    <property type="entry name" value="Ubie_methyltran"/>
    <property type="match status" value="1"/>
</dbReference>
<dbReference type="Gene3D" id="3.40.50.150">
    <property type="entry name" value="Vaccinia Virus protein VP39"/>
    <property type="match status" value="1"/>
</dbReference>
<dbReference type="PROSITE" id="PS01183">
    <property type="entry name" value="UBIE_1"/>
    <property type="match status" value="1"/>
</dbReference>
<comment type="pathway">
    <text evidence="5">Quinol/quinone metabolism; menaquinone biosynthesis; menaquinol from 1,4-dihydroxy-2-naphthoate: step 2/2.</text>
</comment>
<dbReference type="UniPathway" id="UPA00079">
    <property type="reaction ID" value="UER00169"/>
</dbReference>
<dbReference type="GO" id="GO:0009234">
    <property type="term" value="P:menaquinone biosynthetic process"/>
    <property type="evidence" value="ECO:0007669"/>
    <property type="project" value="UniProtKB-UniRule"/>
</dbReference>
<dbReference type="EC" id="2.1.1.163" evidence="5"/>
<dbReference type="SUPFAM" id="SSF53335">
    <property type="entry name" value="S-adenosyl-L-methionine-dependent methyltransferases"/>
    <property type="match status" value="1"/>
</dbReference>
<dbReference type="InterPro" id="IPR004033">
    <property type="entry name" value="UbiE/COQ5_MeTrFase"/>
</dbReference>
<comment type="function">
    <text evidence="5">Methyltransferase required for the conversion of demethylmenaquinol (DMKH2) to menaquinol (MKH2).</text>
</comment>
<comment type="caution">
    <text evidence="5">Lacks conserved residue(s) required for the propagation of feature annotation.</text>
</comment>
<keyword evidence="4 5" id="KW-0949">S-adenosyl-L-methionine</keyword>
<evidence type="ECO:0000313" key="7">
    <source>
        <dbReference type="Proteomes" id="UP000253934"/>
    </source>
</evidence>
<comment type="catalytic activity">
    <reaction evidence="5">
        <text>a 2-demethylmenaquinol + S-adenosyl-L-methionine = a menaquinol + S-adenosyl-L-homocysteine + H(+)</text>
        <dbReference type="Rhea" id="RHEA:42640"/>
        <dbReference type="Rhea" id="RHEA-COMP:9539"/>
        <dbReference type="Rhea" id="RHEA-COMP:9563"/>
        <dbReference type="ChEBI" id="CHEBI:15378"/>
        <dbReference type="ChEBI" id="CHEBI:18151"/>
        <dbReference type="ChEBI" id="CHEBI:55437"/>
        <dbReference type="ChEBI" id="CHEBI:57856"/>
        <dbReference type="ChEBI" id="CHEBI:59789"/>
        <dbReference type="EC" id="2.1.1.163"/>
    </reaction>
</comment>
<keyword evidence="3 5" id="KW-0808">Transferase</keyword>
<gene>
    <name evidence="5" type="primary">menG</name>
    <name evidence="6" type="ORF">DCC88_10870</name>
</gene>
<comment type="similarity">
    <text evidence="5">Belongs to the class I-like SAM-binding methyltransferase superfamily. MenG/UbiE family.</text>
</comment>
<dbReference type="InterPro" id="IPR029063">
    <property type="entry name" value="SAM-dependent_MTases_sf"/>
</dbReference>
<dbReference type="HAMAP" id="MF_01813">
    <property type="entry name" value="MenG_UbiE_methyltr"/>
    <property type="match status" value="1"/>
</dbReference>
<dbReference type="PANTHER" id="PTHR43591:SF24">
    <property type="entry name" value="2-METHOXY-6-POLYPRENYL-1,4-BENZOQUINOL METHYLASE, MITOCHONDRIAL"/>
    <property type="match status" value="1"/>
</dbReference>
<dbReference type="PANTHER" id="PTHR43591">
    <property type="entry name" value="METHYLTRANSFERASE"/>
    <property type="match status" value="1"/>
</dbReference>
<evidence type="ECO:0000256" key="1">
    <source>
        <dbReference type="ARBA" id="ARBA00022428"/>
    </source>
</evidence>
<feature type="binding site" evidence="5">
    <location>
        <position position="136"/>
    </location>
    <ligand>
        <name>S-adenosyl-L-methionine</name>
        <dbReference type="ChEBI" id="CHEBI:59789"/>
    </ligand>
</feature>
<evidence type="ECO:0000256" key="4">
    <source>
        <dbReference type="ARBA" id="ARBA00022691"/>
    </source>
</evidence>
<feature type="binding site" evidence="5">
    <location>
        <position position="71"/>
    </location>
    <ligand>
        <name>S-adenosyl-L-methionine</name>
        <dbReference type="ChEBI" id="CHEBI:59789"/>
    </ligand>
</feature>
<keyword evidence="2 5" id="KW-0489">Methyltransferase</keyword>
<keyword evidence="7" id="KW-1185">Reference proteome</keyword>
<reference evidence="6" key="1">
    <citation type="submission" date="2018-04" db="EMBL/GenBank/DDBJ databases">
        <title>Draft genome sequence of the Candidatus Spirobacillus cienkowskii, a pathogen of freshwater Daphnia species, reconstructed from hemolymph metagenomic reads.</title>
        <authorList>
            <person name="Bresciani L."/>
            <person name="Lemos L.N."/>
            <person name="Wale N."/>
            <person name="Lin J.Y."/>
            <person name="Fernandes G.R."/>
            <person name="Duffy M.A."/>
            <person name="Rodrigues J.M."/>
        </authorList>
    </citation>
    <scope>NUCLEOTIDE SEQUENCE [LARGE SCALE GENOMIC DNA]</scope>
    <source>
        <strain evidence="6">Binning01</strain>
    </source>
</reference>
<dbReference type="GO" id="GO:0043770">
    <property type="term" value="F:demethylmenaquinone methyltransferase activity"/>
    <property type="evidence" value="ECO:0007669"/>
    <property type="project" value="UniProtKB-UniRule"/>
</dbReference>
<dbReference type="Proteomes" id="UP000253934">
    <property type="component" value="Unassembled WGS sequence"/>
</dbReference>
<dbReference type="InterPro" id="IPR023576">
    <property type="entry name" value="UbiE/COQ5_MeTrFase_CS"/>
</dbReference>
<protein>
    <recommendedName>
        <fullName evidence="5">Demethylmenaquinone methyltransferase</fullName>
        <ecNumber evidence="5">2.1.1.163</ecNumber>
    </recommendedName>
</protein>
<evidence type="ECO:0000256" key="5">
    <source>
        <dbReference type="HAMAP-Rule" id="MF_01813"/>
    </source>
</evidence>
<evidence type="ECO:0000256" key="2">
    <source>
        <dbReference type="ARBA" id="ARBA00022603"/>
    </source>
</evidence>
<accession>A0A369KP12</accession>
<proteinExistence type="inferred from homology"/>
<dbReference type="PROSITE" id="PS51608">
    <property type="entry name" value="SAM_MT_UBIE"/>
    <property type="match status" value="1"/>
</dbReference>
<dbReference type="EMBL" id="QOVW01000091">
    <property type="protein sequence ID" value="RDB35292.1"/>
    <property type="molecule type" value="Genomic_DNA"/>
</dbReference>
<dbReference type="GO" id="GO:0032259">
    <property type="term" value="P:methylation"/>
    <property type="evidence" value="ECO:0007669"/>
    <property type="project" value="UniProtKB-KW"/>
</dbReference>
<dbReference type="GO" id="GO:0006744">
    <property type="term" value="P:ubiquinone biosynthetic process"/>
    <property type="evidence" value="ECO:0007669"/>
    <property type="project" value="UniProtKB-UniPathway"/>
</dbReference>
<name>A0A369KP12_9BACT</name>
<dbReference type="AlphaFoldDB" id="A0A369KP12"/>
<evidence type="ECO:0000256" key="3">
    <source>
        <dbReference type="ARBA" id="ARBA00022679"/>
    </source>
</evidence>
<organism evidence="6 7">
    <name type="scientific">Spirobacillus cienkowskii</name>
    <dbReference type="NCBI Taxonomy" id="495820"/>
    <lineage>
        <taxon>Bacteria</taxon>
        <taxon>Pseudomonadati</taxon>
        <taxon>Bdellovibrionota</taxon>
        <taxon>Oligoflexia</taxon>
        <taxon>Silvanigrellales</taxon>
        <taxon>Spirobacillus</taxon>
    </lineage>
</organism>
<dbReference type="UniPathway" id="UPA00232"/>
<comment type="caution">
    <text evidence="6">The sequence shown here is derived from an EMBL/GenBank/DDBJ whole genome shotgun (WGS) entry which is preliminary data.</text>
</comment>
<dbReference type="CDD" id="cd02440">
    <property type="entry name" value="AdoMet_MTases"/>
    <property type="match status" value="1"/>
</dbReference>
<dbReference type="NCBIfam" id="TIGR01934">
    <property type="entry name" value="MenG_MenH_UbiE"/>
    <property type="match status" value="1"/>
</dbReference>
<keyword evidence="1 5" id="KW-0474">Menaquinone biosynthesis</keyword>